<dbReference type="HOGENOM" id="CLU_3321055_0_0_1"/>
<evidence type="ECO:0000313" key="2">
    <source>
        <dbReference type="Proteomes" id="UP000009183"/>
    </source>
</evidence>
<protein>
    <submittedName>
        <fullName evidence="1">Uncharacterized protein</fullName>
    </submittedName>
</protein>
<organism evidence="1 2">
    <name type="scientific">Vitis vinifera</name>
    <name type="common">Grape</name>
    <dbReference type="NCBI Taxonomy" id="29760"/>
    <lineage>
        <taxon>Eukaryota</taxon>
        <taxon>Viridiplantae</taxon>
        <taxon>Streptophyta</taxon>
        <taxon>Embryophyta</taxon>
        <taxon>Tracheophyta</taxon>
        <taxon>Spermatophyta</taxon>
        <taxon>Magnoliopsida</taxon>
        <taxon>eudicotyledons</taxon>
        <taxon>Gunneridae</taxon>
        <taxon>Pentapetalae</taxon>
        <taxon>rosids</taxon>
        <taxon>Vitales</taxon>
        <taxon>Vitaceae</taxon>
        <taxon>Viteae</taxon>
        <taxon>Vitis</taxon>
    </lineage>
</organism>
<dbReference type="PaxDb" id="29760-VIT_04s0023g01010.t01"/>
<gene>
    <name evidence="1" type="ordered locus">VIT_04s0023g01010</name>
</gene>
<dbReference type="AlphaFoldDB" id="F6GX08"/>
<accession>F6GX08</accession>
<dbReference type="InParanoid" id="F6GX08"/>
<reference evidence="2" key="1">
    <citation type="journal article" date="2007" name="Nature">
        <title>The grapevine genome sequence suggests ancestral hexaploidization in major angiosperm phyla.</title>
        <authorList>
            <consortium name="The French-Italian Public Consortium for Grapevine Genome Characterization."/>
            <person name="Jaillon O."/>
            <person name="Aury J.-M."/>
            <person name="Noel B."/>
            <person name="Policriti A."/>
            <person name="Clepet C."/>
            <person name="Casagrande A."/>
            <person name="Choisne N."/>
            <person name="Aubourg S."/>
            <person name="Vitulo N."/>
            <person name="Jubin C."/>
            <person name="Vezzi A."/>
            <person name="Legeai F."/>
            <person name="Hugueney P."/>
            <person name="Dasilva C."/>
            <person name="Horner D."/>
            <person name="Mica E."/>
            <person name="Jublot D."/>
            <person name="Poulain J."/>
            <person name="Bruyere C."/>
            <person name="Billault A."/>
            <person name="Segurens B."/>
            <person name="Gouyvenoux M."/>
            <person name="Ugarte E."/>
            <person name="Cattonaro F."/>
            <person name="Anthouard V."/>
            <person name="Vico V."/>
            <person name="Del Fabbro C."/>
            <person name="Alaux M."/>
            <person name="Di Gaspero G."/>
            <person name="Dumas V."/>
            <person name="Felice N."/>
            <person name="Paillard S."/>
            <person name="Juman I."/>
            <person name="Moroldo M."/>
            <person name="Scalabrin S."/>
            <person name="Canaguier A."/>
            <person name="Le Clainche I."/>
            <person name="Malacrida G."/>
            <person name="Durand E."/>
            <person name="Pesole G."/>
            <person name="Laucou V."/>
            <person name="Chatelet P."/>
            <person name="Merdinoglu D."/>
            <person name="Delledonne M."/>
            <person name="Pezzotti M."/>
            <person name="Lecharny A."/>
            <person name="Scarpelli C."/>
            <person name="Artiguenave F."/>
            <person name="Pe M.E."/>
            <person name="Valle G."/>
            <person name="Morgante M."/>
            <person name="Caboche M."/>
            <person name="Adam-Blondon A.-F."/>
            <person name="Weissenbach J."/>
            <person name="Quetier F."/>
            <person name="Wincker P."/>
        </authorList>
    </citation>
    <scope>NUCLEOTIDE SEQUENCE [LARGE SCALE GENOMIC DNA]</scope>
    <source>
        <strain evidence="2">cv. Pinot noir / PN40024</strain>
    </source>
</reference>
<evidence type="ECO:0000313" key="1">
    <source>
        <dbReference type="EMBL" id="CCB44494.1"/>
    </source>
</evidence>
<name>F6GX08_VITVI</name>
<proteinExistence type="predicted"/>
<keyword evidence="2" id="KW-1185">Reference proteome</keyword>
<dbReference type="EMBL" id="FN594959">
    <property type="protein sequence ID" value="CCB44494.1"/>
    <property type="molecule type" value="Genomic_DNA"/>
</dbReference>
<dbReference type="Proteomes" id="UP000009183">
    <property type="component" value="Chromosome 4"/>
</dbReference>
<sequence>MIFHNEEEFHLYLKGNRKREEEMLTGEVHRVDMEMGTVT</sequence>